<accession>A0A7L4ZSN6</accession>
<gene>
    <name evidence="1" type="ORF">F0P96_17255</name>
</gene>
<dbReference type="Gene3D" id="2.60.120.10">
    <property type="entry name" value="Jelly Rolls"/>
    <property type="match status" value="1"/>
</dbReference>
<dbReference type="RefSeq" id="WP_151080171.1">
    <property type="nucleotide sequence ID" value="NZ_VTWU01000006.1"/>
</dbReference>
<dbReference type="InterPro" id="IPR053146">
    <property type="entry name" value="QDO-like"/>
</dbReference>
<dbReference type="Proteomes" id="UP000326380">
    <property type="component" value="Unassembled WGS sequence"/>
</dbReference>
<dbReference type="InterPro" id="IPR011051">
    <property type="entry name" value="RmlC_Cupin_sf"/>
</dbReference>
<proteinExistence type="predicted"/>
<sequence>MERRAFLSSTLAAGFCGPVLTALAAQSLHPTGSLLPFYVPPGPTLLPGPAGVAVRTRVRHRQTNGQFSCIEGVLAPKTMGPAPHVHRELDELMHVLEGTVHVLVGTEVVEVRAGGLHFRPHGIPHTFWNSSPTAPARFLDMFFHQNLEDYLEELFTRLLPEAEHQGWSPNSPQLRARLDALNARYGIVEFHDQRAPLMRQYGLK</sequence>
<keyword evidence="2" id="KW-1185">Reference proteome</keyword>
<dbReference type="InterPro" id="IPR013096">
    <property type="entry name" value="Cupin_2"/>
</dbReference>
<dbReference type="PANTHER" id="PTHR36440:SF1">
    <property type="entry name" value="PUTATIVE (AFU_ORTHOLOGUE AFUA_8G07350)-RELATED"/>
    <property type="match status" value="1"/>
</dbReference>
<protein>
    <submittedName>
        <fullName evidence="1">Cupin domain-containing protein</fullName>
    </submittedName>
</protein>
<dbReference type="AlphaFoldDB" id="A0A7L4ZSN6"/>
<dbReference type="Pfam" id="PF07883">
    <property type="entry name" value="Cupin_2"/>
    <property type="match status" value="1"/>
</dbReference>
<dbReference type="SUPFAM" id="SSF51182">
    <property type="entry name" value="RmlC-like cupins"/>
    <property type="match status" value="1"/>
</dbReference>
<organism evidence="1 2">
    <name type="scientific">Hymenobacter busanensis</name>
    <dbReference type="NCBI Taxonomy" id="2607656"/>
    <lineage>
        <taxon>Bacteria</taxon>
        <taxon>Pseudomonadati</taxon>
        <taxon>Bacteroidota</taxon>
        <taxon>Cytophagia</taxon>
        <taxon>Cytophagales</taxon>
        <taxon>Hymenobacteraceae</taxon>
        <taxon>Hymenobacter</taxon>
    </lineage>
</organism>
<dbReference type="PANTHER" id="PTHR36440">
    <property type="entry name" value="PUTATIVE (AFU_ORTHOLOGUE AFUA_8G07350)-RELATED"/>
    <property type="match status" value="1"/>
</dbReference>
<evidence type="ECO:0000313" key="1">
    <source>
        <dbReference type="EMBL" id="KAA9327723.1"/>
    </source>
</evidence>
<evidence type="ECO:0000313" key="2">
    <source>
        <dbReference type="Proteomes" id="UP000326380"/>
    </source>
</evidence>
<dbReference type="InterPro" id="IPR014710">
    <property type="entry name" value="RmlC-like_jellyroll"/>
</dbReference>
<comment type="caution">
    <text evidence="1">The sequence shown here is derived from an EMBL/GenBank/DDBJ whole genome shotgun (WGS) entry which is preliminary data.</text>
</comment>
<name>A0A7L4ZSN6_9BACT</name>
<dbReference type="EMBL" id="VTWU01000006">
    <property type="protein sequence ID" value="KAA9327723.1"/>
    <property type="molecule type" value="Genomic_DNA"/>
</dbReference>
<reference evidence="1 2" key="1">
    <citation type="submission" date="2019-09" db="EMBL/GenBank/DDBJ databases">
        <title>Genome sequence of Hymenobacter sp. M3.</title>
        <authorList>
            <person name="Srinivasan S."/>
        </authorList>
    </citation>
    <scope>NUCLEOTIDE SEQUENCE [LARGE SCALE GENOMIC DNA]</scope>
    <source>
        <strain evidence="1 2">M3</strain>
    </source>
</reference>